<evidence type="ECO:0000256" key="1">
    <source>
        <dbReference type="ARBA" id="ARBA00022737"/>
    </source>
</evidence>
<dbReference type="Pfam" id="PF00005">
    <property type="entry name" value="ABC_tran"/>
    <property type="match status" value="1"/>
</dbReference>
<dbReference type="InterPro" id="IPR003593">
    <property type="entry name" value="AAA+_ATPase"/>
</dbReference>
<dbReference type="EMBL" id="CR378669">
    <property type="protein sequence ID" value="CAG20340.1"/>
    <property type="molecule type" value="Genomic_DNA"/>
</dbReference>
<organism evidence="5 6">
    <name type="scientific">Photobacterium profundum (strain SS9)</name>
    <dbReference type="NCBI Taxonomy" id="298386"/>
    <lineage>
        <taxon>Bacteria</taxon>
        <taxon>Pseudomonadati</taxon>
        <taxon>Pseudomonadota</taxon>
        <taxon>Gammaproteobacteria</taxon>
        <taxon>Vibrionales</taxon>
        <taxon>Vibrionaceae</taxon>
        <taxon>Photobacterium</taxon>
    </lineage>
</organism>
<dbReference type="AlphaFoldDB" id="Q6LQT6"/>
<dbReference type="KEGG" id="ppr:PBPRA1936"/>
<sequence>MPALITHQLSFQLDTGEWLFQSLNFTPPNGITGLVGRNGVGKSVFLSLLLGNLSPTQGSVTCQGQIAYYSQLPSELLDGNTRVSDYLGVTDKLLALRAIEQGSCKQEYFDVIGDDWDIEIRLQQVLKTLRITSELNTYCHTLSGDQLALLQLYKLFESDAEILLLDEPSNHLDIDSKQMLATALKAFNGGFILVSHDKDFVRDVGVNMQVAIG</sequence>
<keyword evidence="6" id="KW-1185">Reference proteome</keyword>
<dbReference type="HOGENOM" id="CLU_000604_36_3_6"/>
<accession>Q6LQT6</accession>
<dbReference type="GO" id="GO:0005524">
    <property type="term" value="F:ATP binding"/>
    <property type="evidence" value="ECO:0007669"/>
    <property type="project" value="UniProtKB-KW"/>
</dbReference>
<dbReference type="PANTHER" id="PTHR19211">
    <property type="entry name" value="ATP-BINDING TRANSPORT PROTEIN-RELATED"/>
    <property type="match status" value="1"/>
</dbReference>
<protein>
    <submittedName>
        <fullName evidence="5">Hypothetical ATP-binding component of ABC transporter</fullName>
    </submittedName>
</protein>
<gene>
    <name evidence="5" type="primary">SCO0636</name>
    <name evidence="5" type="ordered locus">PBPRA1936</name>
</gene>
<dbReference type="SMART" id="SM00382">
    <property type="entry name" value="AAA"/>
    <property type="match status" value="1"/>
</dbReference>
<evidence type="ECO:0000256" key="2">
    <source>
        <dbReference type="ARBA" id="ARBA00022741"/>
    </source>
</evidence>
<dbReference type="InterPro" id="IPR003439">
    <property type="entry name" value="ABC_transporter-like_ATP-bd"/>
</dbReference>
<keyword evidence="3 5" id="KW-0067">ATP-binding</keyword>
<dbReference type="InterPro" id="IPR050611">
    <property type="entry name" value="ABCF"/>
</dbReference>
<dbReference type="Gene3D" id="3.40.50.300">
    <property type="entry name" value="P-loop containing nucleotide triphosphate hydrolases"/>
    <property type="match status" value="1"/>
</dbReference>
<dbReference type="GO" id="GO:0016887">
    <property type="term" value="F:ATP hydrolysis activity"/>
    <property type="evidence" value="ECO:0007669"/>
    <property type="project" value="InterPro"/>
</dbReference>
<keyword evidence="2" id="KW-0547">Nucleotide-binding</keyword>
<evidence type="ECO:0000256" key="3">
    <source>
        <dbReference type="ARBA" id="ARBA00022840"/>
    </source>
</evidence>
<evidence type="ECO:0000259" key="4">
    <source>
        <dbReference type="SMART" id="SM00382"/>
    </source>
</evidence>
<evidence type="ECO:0000313" key="5">
    <source>
        <dbReference type="EMBL" id="CAG20340.1"/>
    </source>
</evidence>
<dbReference type="RefSeq" id="WP_011218644.1">
    <property type="nucleotide sequence ID" value="NC_006370.1"/>
</dbReference>
<keyword evidence="1" id="KW-0677">Repeat</keyword>
<name>Q6LQT6_PHOPR</name>
<evidence type="ECO:0000313" key="6">
    <source>
        <dbReference type="Proteomes" id="UP000000593"/>
    </source>
</evidence>
<proteinExistence type="predicted"/>
<dbReference type="eggNOG" id="COG0488">
    <property type="taxonomic scope" value="Bacteria"/>
</dbReference>
<dbReference type="SUPFAM" id="SSF52540">
    <property type="entry name" value="P-loop containing nucleoside triphosphate hydrolases"/>
    <property type="match status" value="1"/>
</dbReference>
<dbReference type="PANTHER" id="PTHR19211:SF14">
    <property type="entry name" value="ATP-BINDING CASSETTE SUB-FAMILY F MEMBER 1"/>
    <property type="match status" value="1"/>
</dbReference>
<reference evidence="6" key="1">
    <citation type="journal article" date="2005" name="Science">
        <title>Life at depth: Photobacterium profundum genome sequence and expression analysis.</title>
        <authorList>
            <person name="Vezzi A."/>
            <person name="Campanaro S."/>
            <person name="D'Angelo M."/>
            <person name="Simonato F."/>
            <person name="Vitulo N."/>
            <person name="Lauro F.M."/>
            <person name="Cestaro A."/>
            <person name="Malacrida G."/>
            <person name="Simionati B."/>
            <person name="Cannata N."/>
            <person name="Romualdi C."/>
            <person name="Bartlett D.H."/>
            <person name="Valle G."/>
        </authorList>
    </citation>
    <scope>NUCLEOTIDE SEQUENCE [LARGE SCALE GENOMIC DNA]</scope>
    <source>
        <strain evidence="6">ATCC BAA-1253 / SS9</strain>
    </source>
</reference>
<dbReference type="STRING" id="298386.PBPRA1936"/>
<dbReference type="Proteomes" id="UP000000593">
    <property type="component" value="Chromosome 1"/>
</dbReference>
<feature type="domain" description="AAA+ ATPase" evidence="4">
    <location>
        <begin position="28"/>
        <end position="213"/>
    </location>
</feature>
<dbReference type="InterPro" id="IPR027417">
    <property type="entry name" value="P-loop_NTPase"/>
</dbReference>